<keyword evidence="5" id="KW-1185">Reference proteome</keyword>
<evidence type="ECO:0000313" key="5">
    <source>
        <dbReference type="Proteomes" id="UP000318205"/>
    </source>
</evidence>
<organism evidence="2 5">
    <name type="scientific">Eastern grey kangaroopox virus</name>
    <dbReference type="NCBI Taxonomy" id="2042482"/>
    <lineage>
        <taxon>Viruses</taxon>
        <taxon>Varidnaviria</taxon>
        <taxon>Bamfordvirae</taxon>
        <taxon>Nucleocytoviricota</taxon>
        <taxon>Pokkesviricetes</taxon>
        <taxon>Chitovirales</taxon>
        <taxon>Poxviridae</taxon>
        <taxon>Chordopoxvirinae</taxon>
        <taxon>Macropopoxvirus</taxon>
        <taxon>Macropopoxvirus mgiganteuspox</taxon>
        <taxon>Eastern kangaroopox virus</taxon>
    </lineage>
</organism>
<dbReference type="EMBL" id="MF661791">
    <property type="protein sequence ID" value="AXK50175.1"/>
    <property type="molecule type" value="Genomic_DNA"/>
</dbReference>
<gene>
    <name evidence="3" type="ORF">EKPV-NSW-ORF090</name>
</gene>
<protein>
    <submittedName>
        <fullName evidence="2">Entry and fusion IMV protein</fullName>
    </submittedName>
</protein>
<dbReference type="Proteomes" id="UP000318205">
    <property type="component" value="Segment"/>
</dbReference>
<dbReference type="EMBL" id="MF467281">
    <property type="protein sequence ID" value="ATI21173.1"/>
    <property type="molecule type" value="Genomic_DNA"/>
</dbReference>
<dbReference type="Pfam" id="PF04872">
    <property type="entry name" value="Pox_L5"/>
    <property type="match status" value="1"/>
</dbReference>
<name>A0A2C9DT40_9POXV</name>
<keyword evidence="1" id="KW-0812">Transmembrane</keyword>
<reference evidence="2 5" key="2">
    <citation type="journal article" date="2017" name="Virus Res.">
        <title>Complete genomic characterisation of two novel poxviruses (WKPV and EKPV) from western and eastern grey kangaroos.</title>
        <authorList>
            <person name="Bennett M."/>
            <person name="Tu S.L."/>
            <person name="Upton C."/>
            <person name="McArtor C."/>
            <person name="Gillett A."/>
            <person name="Laird T."/>
            <person name="O'Dea M."/>
        </authorList>
    </citation>
    <scope>NUCLEOTIDE SEQUENCE [LARGE SCALE GENOMIC DNA]</scope>
    <source>
        <strain evidence="2">Sunshine Coast</strain>
    </source>
</reference>
<dbReference type="Proteomes" id="UP000318014">
    <property type="component" value="Genome"/>
</dbReference>
<accession>A0A2C9DT40</accession>
<evidence type="ECO:0000313" key="4">
    <source>
        <dbReference type="Proteomes" id="UP000318014"/>
    </source>
</evidence>
<reference evidence="3 4" key="1">
    <citation type="journal article" date="2017" name="Sci. Rep.">
        <title>Molecular and microscopic characterization of a novel Eastern grey kangaroopox virus genome directly from a clinical sample.</title>
        <authorList>
            <person name="Sarker S."/>
            <person name="Roberts H.K."/>
            <person name="Tidd N."/>
            <person name="Ault S."/>
            <person name="Ladmore G."/>
            <person name="Peters A."/>
            <person name="Forwood J.K."/>
            <person name="Helbig K."/>
            <person name="Raidal S.R."/>
        </authorList>
    </citation>
    <scope>NUCLEOTIDE SEQUENCE [LARGE SCALE GENOMIC DNA]</scope>
    <source>
        <strain evidence="3 4">NSW</strain>
    </source>
</reference>
<keyword evidence="1" id="KW-1133">Transmembrane helix</keyword>
<evidence type="ECO:0000313" key="2">
    <source>
        <dbReference type="EMBL" id="ATI21173.1"/>
    </source>
</evidence>
<proteinExistence type="predicted"/>
<dbReference type="InterPro" id="IPR006956">
    <property type="entry name" value="Poxvirus_L5"/>
</dbReference>
<sequence length="119" mass="13235">MSRSITFRPVFIEPKFEHRFLTGSFRYGYLVLFELAVAALLIRWFLGTEARETFAKLTRRRPRVDAIAALTSGASLRCTGPKLMLATRSDAVPVPALNYDGSPVEIDDCSSLLRSVNGP</sequence>
<evidence type="ECO:0000256" key="1">
    <source>
        <dbReference type="SAM" id="Phobius"/>
    </source>
</evidence>
<reference evidence="3" key="3">
    <citation type="submission" date="2018-08" db="EMBL/GenBank/DDBJ databases">
        <authorList>
            <person name="Ferrada E.E."/>
            <person name="Latorre B.A."/>
        </authorList>
    </citation>
    <scope>NUCLEOTIDE SEQUENCE</scope>
    <source>
        <strain evidence="3">NSW</strain>
    </source>
</reference>
<keyword evidence="1" id="KW-0472">Membrane</keyword>
<feature type="transmembrane region" description="Helical" evidence="1">
    <location>
        <begin position="27"/>
        <end position="46"/>
    </location>
</feature>
<evidence type="ECO:0000313" key="3">
    <source>
        <dbReference type="EMBL" id="AXK50175.1"/>
    </source>
</evidence>